<gene>
    <name evidence="14" type="ORF">EJP82_14040</name>
</gene>
<evidence type="ECO:0000313" key="15">
    <source>
        <dbReference type="Proteomes" id="UP000279446"/>
    </source>
</evidence>
<feature type="domain" description="CNNM transmembrane" evidence="13">
    <location>
        <begin position="1"/>
        <end position="201"/>
    </location>
</feature>
<dbReference type="SMART" id="SM01091">
    <property type="entry name" value="CorC_HlyC"/>
    <property type="match status" value="1"/>
</dbReference>
<dbReference type="Pfam" id="PF03471">
    <property type="entry name" value="CorC_HlyC"/>
    <property type="match status" value="1"/>
</dbReference>
<feature type="transmembrane region" description="Helical" evidence="11">
    <location>
        <begin position="103"/>
        <end position="123"/>
    </location>
</feature>
<dbReference type="SUPFAM" id="SSF54631">
    <property type="entry name" value="CBS-domain pair"/>
    <property type="match status" value="1"/>
</dbReference>
<evidence type="ECO:0000256" key="6">
    <source>
        <dbReference type="ARBA" id="ARBA00022989"/>
    </source>
</evidence>
<name>A0A3S1BQX9_9BACL</name>
<protein>
    <submittedName>
        <fullName evidence="14">HlyC/CorC family transporter</fullName>
    </submittedName>
</protein>
<keyword evidence="8 10" id="KW-0472">Membrane</keyword>
<organism evidence="14 15">
    <name type="scientific">Paenibacillus anaericanus</name>
    <dbReference type="NCBI Taxonomy" id="170367"/>
    <lineage>
        <taxon>Bacteria</taxon>
        <taxon>Bacillati</taxon>
        <taxon>Bacillota</taxon>
        <taxon>Bacilli</taxon>
        <taxon>Bacillales</taxon>
        <taxon>Paenibacillaceae</taxon>
        <taxon>Paenibacillus</taxon>
    </lineage>
</organism>
<evidence type="ECO:0000256" key="9">
    <source>
        <dbReference type="PROSITE-ProRule" id="PRU00703"/>
    </source>
</evidence>
<dbReference type="InterPro" id="IPR051676">
    <property type="entry name" value="UPF0053_domain"/>
</dbReference>
<keyword evidence="6 10" id="KW-1133">Transmembrane helix</keyword>
<dbReference type="InterPro" id="IPR016169">
    <property type="entry name" value="FAD-bd_PCMH_sub2"/>
</dbReference>
<keyword evidence="7 9" id="KW-0129">CBS domain</keyword>
<dbReference type="InterPro" id="IPR046342">
    <property type="entry name" value="CBS_dom_sf"/>
</dbReference>
<dbReference type="PROSITE" id="PS51371">
    <property type="entry name" value="CBS"/>
    <property type="match status" value="2"/>
</dbReference>
<keyword evidence="3" id="KW-1003">Cell membrane</keyword>
<evidence type="ECO:0000256" key="8">
    <source>
        <dbReference type="ARBA" id="ARBA00023136"/>
    </source>
</evidence>
<dbReference type="Gene3D" id="3.30.465.10">
    <property type="match status" value="1"/>
</dbReference>
<evidence type="ECO:0000256" key="10">
    <source>
        <dbReference type="PROSITE-ProRule" id="PRU01193"/>
    </source>
</evidence>
<dbReference type="Proteomes" id="UP000279446">
    <property type="component" value="Unassembled WGS sequence"/>
</dbReference>
<proteinExistence type="inferred from homology"/>
<feature type="transmembrane region" description="Helical" evidence="11">
    <location>
        <begin position="57"/>
        <end position="77"/>
    </location>
</feature>
<evidence type="ECO:0000256" key="1">
    <source>
        <dbReference type="ARBA" id="ARBA00004651"/>
    </source>
</evidence>
<feature type="transmembrane region" description="Helical" evidence="11">
    <location>
        <begin position="135"/>
        <end position="154"/>
    </location>
</feature>
<evidence type="ECO:0000259" key="12">
    <source>
        <dbReference type="PROSITE" id="PS51371"/>
    </source>
</evidence>
<dbReference type="SUPFAM" id="SSF56176">
    <property type="entry name" value="FAD-binding/transporter-associated domain-like"/>
    <property type="match status" value="1"/>
</dbReference>
<evidence type="ECO:0000256" key="2">
    <source>
        <dbReference type="ARBA" id="ARBA00006337"/>
    </source>
</evidence>
<dbReference type="PANTHER" id="PTHR43099:SF2">
    <property type="entry name" value="UPF0053 PROTEIN YRKA"/>
    <property type="match status" value="1"/>
</dbReference>
<dbReference type="InterPro" id="IPR000644">
    <property type="entry name" value="CBS_dom"/>
</dbReference>
<dbReference type="CDD" id="cd04590">
    <property type="entry name" value="CBS_pair_CorC_HlyC_assoc"/>
    <property type="match status" value="1"/>
</dbReference>
<sequence length="433" mass="48719">MAFNIIILIVLILVNAFFAASEIALISINENKIRIMAKQGNRKAIIIDKLVSEPSGFLATIQIGITLAGFLASAFAADSFSNVLVDYLLSLGVTISPDLLDTLSVIVITLILSYFTLVFGELVPKRLAMQKAEPIAMIVAIPLNVLSIAVSPFVKFLTASTNLTVRLFGVDPNAEEEEASEEEIRMMVDAGLERGTIQKSERMIIHNLFDFDNKTASDLMTHRVDMIAIHSGIQRAEAINLVASEQYTRFPVYEKGIDDIIGILHAKDLIRYIVSNKQEEWDIKSVIRTPYFVIESKKADELLEELQQNRVHMAVVLDEYGGTAGIVTMEDLIEEIVGLIFDEHDEDEAEYVQVDERTYVFSGTFHLDELKNILLIDFPEDDYDTLSGFVIGTLGRIPTKQERSEFEYNGYQFRVEEVGKQRIRKIRVTKNIN</sequence>
<dbReference type="GO" id="GO:0005886">
    <property type="term" value="C:plasma membrane"/>
    <property type="evidence" value="ECO:0007669"/>
    <property type="project" value="UniProtKB-SubCell"/>
</dbReference>
<dbReference type="InterPro" id="IPR044751">
    <property type="entry name" value="Ion_transp-like_CBS"/>
</dbReference>
<dbReference type="GO" id="GO:0050660">
    <property type="term" value="F:flavin adenine dinucleotide binding"/>
    <property type="evidence" value="ECO:0007669"/>
    <property type="project" value="InterPro"/>
</dbReference>
<evidence type="ECO:0000256" key="11">
    <source>
        <dbReference type="SAM" id="Phobius"/>
    </source>
</evidence>
<dbReference type="Pfam" id="PF01595">
    <property type="entry name" value="CNNM"/>
    <property type="match status" value="1"/>
</dbReference>
<dbReference type="EMBL" id="RZNY01000011">
    <property type="protein sequence ID" value="RUT45421.1"/>
    <property type="molecule type" value="Genomic_DNA"/>
</dbReference>
<dbReference type="InterPro" id="IPR005170">
    <property type="entry name" value="Transptr-assoc_dom"/>
</dbReference>
<evidence type="ECO:0000259" key="13">
    <source>
        <dbReference type="PROSITE" id="PS51846"/>
    </source>
</evidence>
<dbReference type="AlphaFoldDB" id="A0A3S1BQX9"/>
<keyword evidence="5" id="KW-0677">Repeat</keyword>
<feature type="domain" description="CBS" evidence="12">
    <location>
        <begin position="220"/>
        <end position="279"/>
    </location>
</feature>
<dbReference type="Gene3D" id="3.10.580.10">
    <property type="entry name" value="CBS-domain"/>
    <property type="match status" value="1"/>
</dbReference>
<evidence type="ECO:0000256" key="7">
    <source>
        <dbReference type="ARBA" id="ARBA00023122"/>
    </source>
</evidence>
<dbReference type="InterPro" id="IPR036318">
    <property type="entry name" value="FAD-bd_PCMH-like_sf"/>
</dbReference>
<evidence type="ECO:0000256" key="3">
    <source>
        <dbReference type="ARBA" id="ARBA00022475"/>
    </source>
</evidence>
<evidence type="ECO:0000256" key="4">
    <source>
        <dbReference type="ARBA" id="ARBA00022692"/>
    </source>
</evidence>
<comment type="subcellular location">
    <subcellularLocation>
        <location evidence="1">Cell membrane</location>
        <topology evidence="1">Multi-pass membrane protein</topology>
    </subcellularLocation>
</comment>
<feature type="domain" description="CBS" evidence="12">
    <location>
        <begin position="286"/>
        <end position="346"/>
    </location>
</feature>
<dbReference type="InterPro" id="IPR002550">
    <property type="entry name" value="CNNM"/>
</dbReference>
<comment type="similarity">
    <text evidence="2">Belongs to the UPF0053 family.</text>
</comment>
<feature type="transmembrane region" description="Helical" evidence="11">
    <location>
        <begin position="6"/>
        <end position="28"/>
    </location>
</feature>
<dbReference type="PROSITE" id="PS51846">
    <property type="entry name" value="CNNM"/>
    <property type="match status" value="1"/>
</dbReference>
<accession>A0A3S1BQX9</accession>
<evidence type="ECO:0000256" key="5">
    <source>
        <dbReference type="ARBA" id="ARBA00022737"/>
    </source>
</evidence>
<dbReference type="RefSeq" id="WP_127192693.1">
    <property type="nucleotide sequence ID" value="NZ_RZNY01000011.1"/>
</dbReference>
<comment type="caution">
    <text evidence="14">The sequence shown here is derived from an EMBL/GenBank/DDBJ whole genome shotgun (WGS) entry which is preliminary data.</text>
</comment>
<keyword evidence="4 10" id="KW-0812">Transmembrane</keyword>
<dbReference type="PANTHER" id="PTHR43099">
    <property type="entry name" value="UPF0053 PROTEIN YRKA"/>
    <property type="match status" value="1"/>
</dbReference>
<keyword evidence="15" id="KW-1185">Reference proteome</keyword>
<dbReference type="OrthoDB" id="9798188at2"/>
<dbReference type="FunFam" id="3.10.580.10:FF:000002">
    <property type="entry name" value="Magnesium/cobalt efflux protein CorC"/>
    <property type="match status" value="1"/>
</dbReference>
<dbReference type="Pfam" id="PF00571">
    <property type="entry name" value="CBS"/>
    <property type="match status" value="2"/>
</dbReference>
<reference evidence="14 15" key="1">
    <citation type="submission" date="2018-12" db="EMBL/GenBank/DDBJ databases">
        <authorList>
            <person name="Sun L."/>
            <person name="Chen Z."/>
        </authorList>
    </citation>
    <scope>NUCLEOTIDE SEQUENCE [LARGE SCALE GENOMIC DNA]</scope>
    <source>
        <strain evidence="14 15">DSM 15890</strain>
    </source>
</reference>
<evidence type="ECO:0000313" key="14">
    <source>
        <dbReference type="EMBL" id="RUT45421.1"/>
    </source>
</evidence>